<keyword evidence="3" id="KW-0378">Hydrolase</keyword>
<dbReference type="RefSeq" id="WP_068264314.1">
    <property type="nucleotide sequence ID" value="NZ_LWSK01000058.1"/>
</dbReference>
<organism evidence="3 4">
    <name type="scientific">Rubripirellula obstinata</name>
    <dbReference type="NCBI Taxonomy" id="406547"/>
    <lineage>
        <taxon>Bacteria</taxon>
        <taxon>Pseudomonadati</taxon>
        <taxon>Planctomycetota</taxon>
        <taxon>Planctomycetia</taxon>
        <taxon>Pirellulales</taxon>
        <taxon>Pirellulaceae</taxon>
        <taxon>Rubripirellula</taxon>
    </lineage>
</organism>
<dbReference type="EMBL" id="VRLW01000001">
    <property type="protein sequence ID" value="KAA1261316.1"/>
    <property type="molecule type" value="Genomic_DNA"/>
</dbReference>
<keyword evidence="4" id="KW-1185">Reference proteome</keyword>
<name>A0A5B1CLA8_9BACT</name>
<feature type="region of interest" description="Disordered" evidence="1">
    <location>
        <begin position="1141"/>
        <end position="1172"/>
    </location>
</feature>
<evidence type="ECO:0000259" key="2">
    <source>
        <dbReference type="SMART" id="SM00642"/>
    </source>
</evidence>
<feature type="compositionally biased region" description="Acidic residues" evidence="1">
    <location>
        <begin position="1153"/>
        <end position="1165"/>
    </location>
</feature>
<dbReference type="PANTHER" id="PTHR43447">
    <property type="entry name" value="ALPHA-AMYLASE"/>
    <property type="match status" value="1"/>
</dbReference>
<dbReference type="InterPro" id="IPR006047">
    <property type="entry name" value="GH13_cat_dom"/>
</dbReference>
<dbReference type="InterPro" id="IPR045474">
    <property type="entry name" value="GEVED"/>
</dbReference>
<comment type="caution">
    <text evidence="3">The sequence shown here is derived from an EMBL/GenBank/DDBJ whole genome shotgun (WGS) entry which is preliminary data.</text>
</comment>
<dbReference type="SUPFAM" id="SSF51445">
    <property type="entry name" value="(Trans)glycosidases"/>
    <property type="match status" value="1"/>
</dbReference>
<keyword evidence="3" id="KW-0326">Glycosidase</keyword>
<feature type="domain" description="Glycosyl hydrolase family 13 catalytic" evidence="2">
    <location>
        <begin position="36"/>
        <end position="465"/>
    </location>
</feature>
<dbReference type="Proteomes" id="UP000322699">
    <property type="component" value="Unassembled WGS sequence"/>
</dbReference>
<dbReference type="GO" id="GO:0033927">
    <property type="term" value="F:glucan 1,4-alpha-maltohexaosidase activity"/>
    <property type="evidence" value="ECO:0007669"/>
    <property type="project" value="UniProtKB-EC"/>
</dbReference>
<dbReference type="SMART" id="SM00642">
    <property type="entry name" value="Aamy"/>
    <property type="match status" value="1"/>
</dbReference>
<dbReference type="OrthoDB" id="9805159at2"/>
<reference evidence="3 4" key="1">
    <citation type="submission" date="2019-08" db="EMBL/GenBank/DDBJ databases">
        <title>Deep-cultivation of Planctomycetes and their phenomic and genomic characterization uncovers novel biology.</title>
        <authorList>
            <person name="Wiegand S."/>
            <person name="Jogler M."/>
            <person name="Boedeker C."/>
            <person name="Pinto D."/>
            <person name="Vollmers J."/>
            <person name="Rivas-Marin E."/>
            <person name="Kohn T."/>
            <person name="Peeters S.H."/>
            <person name="Heuer A."/>
            <person name="Rast P."/>
            <person name="Oberbeckmann S."/>
            <person name="Bunk B."/>
            <person name="Jeske O."/>
            <person name="Meyerdierks A."/>
            <person name="Storesund J.E."/>
            <person name="Kallscheuer N."/>
            <person name="Luecker S."/>
            <person name="Lage O.M."/>
            <person name="Pohl T."/>
            <person name="Merkel B.J."/>
            <person name="Hornburger P."/>
            <person name="Mueller R.-W."/>
            <person name="Bruemmer F."/>
            <person name="Labrenz M."/>
            <person name="Spormann A.M."/>
            <person name="Op Den Camp H."/>
            <person name="Overmann J."/>
            <person name="Amann R."/>
            <person name="Jetten M.S.M."/>
            <person name="Mascher T."/>
            <person name="Medema M.H."/>
            <person name="Devos D.P."/>
            <person name="Kaster A.-K."/>
            <person name="Ovreas L."/>
            <person name="Rohde M."/>
            <person name="Galperin M.Y."/>
            <person name="Jogler C."/>
        </authorList>
    </citation>
    <scope>NUCLEOTIDE SEQUENCE [LARGE SCALE GENOMIC DNA]</scope>
    <source>
        <strain evidence="3 4">LF1</strain>
    </source>
</reference>
<evidence type="ECO:0000313" key="3">
    <source>
        <dbReference type="EMBL" id="KAA1261316.1"/>
    </source>
</evidence>
<dbReference type="InterPro" id="IPR036439">
    <property type="entry name" value="Dockerin_dom_sf"/>
</dbReference>
<dbReference type="GO" id="GO:0000272">
    <property type="term" value="P:polysaccharide catabolic process"/>
    <property type="evidence" value="ECO:0007669"/>
    <property type="project" value="InterPro"/>
</dbReference>
<accession>A0A5B1CLA8</accession>
<protein>
    <submittedName>
        <fullName evidence="3">Glucan 1,4-alpha-maltohexaosidase</fullName>
        <ecNumber evidence="3">3.2.1.98</ecNumber>
    </submittedName>
</protein>
<sequence>MRQQLNRSRRQSKRSKLRLSLEQLESRRLLASVSSPAILQWFESSFDTIEQRTPDIFDAGYGTVWLPPPNRADSGNLSVGYDVYDRFDLGSPDDPTLYGTETELKTIANAFDNAGVALHVDVVLNHAGFTDLGSNGFFESGGYPGLAITLPNSIDGDFHSGFLSGDLEGRLAGLVDIDHQTNHQFIRSPVAPDDPNNLRPGTAPFNGRVANLPDEANRRFYPDRDADPIFLFDPATGESGIAVYPFNTDSPETGDPVLENALGYQMRWLQWLVQDVGVDGFRLDATKHLDPFVLNFFDRAVYRSNPRLLLDGSVDHAFSYGEAFTGDRNALMSYVRKDINPNDFGRVGGNRDTLDFSAFFAMHSNLASAGTSNAWTNIRDSLLDLHDDGIHNGSAGVLFVGSHDENGPNELNNVAHAFALMYPGNTVVYFNGKEFGDNRDFPKDGRGDALGGVYGDSLKRLVQIRNTHGRGNFLERYISSDGIYVYERESSAVVGLSNRGDSGFDQRTVSVAFAPGTHLVELTGNAANTFIDPFNDIPDVVTVKSDGTIDIRVPRNRNANGDFHGSGYVIYGLPTPQAPAGLEVLGSTSVLAGSVPAAQSFANGVTRLSDLTVITSDSFDVRLQTNEVRLLGLESLRDTYADGDQAVLRVNGGTDVNGNGQVDFVTPGDASYGFETFGNKASSLVGSGGISGPRGDGEFLQTIDATQLSEGINYIEARAFRHRTDGGPAVFSDFRESIYVDRFAPESRVLSFEPWEVGVNENRNLIVESVDKTADAVHVFLDLPASMTDAEVMSLVSEQNQARQIDRDQFIYGFGGLSHGNHAVTIVTYEQSGNVNVQRSAGLFTSTIIGAGLGDTDFDGDIDMTDHDRMLELVDGNNDEFNAAADFDANGVIDAEDYRIFLDEFIDQVRGPIDFGDAPASSLAPYFSDRFTAGETAIVLSAPGGDVGLQASQTILSSGIARDDTSSDTLYFRFTANPTSIGSSGISDAFSAFQLFQNGEEGLGIGNRFGSAAWSYFGASDLVTQSETGDLNSPTPDSGTSSETIQENEAKTFLMRVEYQSDAEDVITVWMQPGDVFDADQLPDLTTTFFADASFDEVIVRAGSDQDAATWAFSDIAISKQTRPGPAHLISNELKMGFQVDADGGQQTSNDALGDDSDGNDDEDGILFSSTPIPGGTWPLEIGASATGLVDGWIDFNANGILEHPAEHIGDGVSIPVGIGLTTVNVSVPSDALVGQRLMRLRISTDGGLTPNAYAADGEVEDHLVQISDPNLSLDLAAIGATTVTVERNGDRIEVVDNTGNVLISQTIAATDSLTITGANAIPESVTIDYAAGGFFDLDNGVVFNAGEGNGDALSVIGIPSGASAISAQYVSNNTMLGNATIVANSGTQSTSVHFSGVEPLSILGMANISFTGTLQVGTDTLSLGSANPIELPASVVFSGGTIESSGPVSLLGTLSGGTALTIQVAGNFQPQPGDSFDLITADGGVSGSFDSAILPPIQAASGDDLAWSIRYGSDAIRAEIVPAAQVESVVINEGQSQRSALTSVEVTFTEVVDIDLSGSPAFEFVNLDNGLVAATSSPLITLVDDKTVATFRFLPGQTVNAGQSMTDGRYQLRIDPAKVTIGGIELDGNGDGQAGDEYRFGDHPNDDFFRKYGDQDGDDFVGLADFALFRSTFGSRDGQEPFLPGLDSNADGEIGLTDFAAFRSNFGR</sequence>
<dbReference type="Gene3D" id="3.20.20.80">
    <property type="entry name" value="Glycosidases"/>
    <property type="match status" value="2"/>
</dbReference>
<proteinExistence type="predicted"/>
<dbReference type="Pfam" id="PF20009">
    <property type="entry name" value="GEVED"/>
    <property type="match status" value="1"/>
</dbReference>
<dbReference type="EC" id="3.2.1.98" evidence="3"/>
<dbReference type="InterPro" id="IPR017853">
    <property type="entry name" value="GH"/>
</dbReference>
<evidence type="ECO:0000256" key="1">
    <source>
        <dbReference type="SAM" id="MobiDB-lite"/>
    </source>
</evidence>
<evidence type="ECO:0000313" key="4">
    <source>
        <dbReference type="Proteomes" id="UP000322699"/>
    </source>
</evidence>
<gene>
    <name evidence="3" type="ORF">LF1_38630</name>
</gene>
<dbReference type="PROSITE" id="PS00018">
    <property type="entry name" value="EF_HAND_1"/>
    <property type="match status" value="2"/>
</dbReference>
<dbReference type="Gene3D" id="1.10.1330.10">
    <property type="entry name" value="Dockerin domain"/>
    <property type="match status" value="1"/>
</dbReference>
<dbReference type="InterPro" id="IPR018247">
    <property type="entry name" value="EF_Hand_1_Ca_BS"/>
</dbReference>